<dbReference type="Proteomes" id="UP000295060">
    <property type="component" value="Unassembled WGS sequence"/>
</dbReference>
<reference evidence="5 6" key="1">
    <citation type="submission" date="2019-03" db="EMBL/GenBank/DDBJ databases">
        <title>Genomic Encyclopedia of Type Strains, Phase III (KMG-III): the genomes of soil and plant-associated and newly described type strains.</title>
        <authorList>
            <person name="Whitman W."/>
        </authorList>
    </citation>
    <scope>NUCLEOTIDE SEQUENCE [LARGE SCALE GENOMIC DNA]</scope>
    <source>
        <strain evidence="5 6">VKMAc-2574</strain>
    </source>
</reference>
<dbReference type="InterPro" id="IPR046532">
    <property type="entry name" value="DUF6597"/>
</dbReference>
<evidence type="ECO:0000256" key="3">
    <source>
        <dbReference type="ARBA" id="ARBA00023163"/>
    </source>
</evidence>
<comment type="caution">
    <text evidence="5">The sequence shown here is derived from an EMBL/GenBank/DDBJ whole genome shotgun (WGS) entry which is preliminary data.</text>
</comment>
<accession>A0ABY2FP66</accession>
<dbReference type="PANTHER" id="PTHR46796">
    <property type="entry name" value="HTH-TYPE TRANSCRIPTIONAL ACTIVATOR RHAS-RELATED"/>
    <property type="match status" value="1"/>
</dbReference>
<evidence type="ECO:0000259" key="4">
    <source>
        <dbReference type="PROSITE" id="PS01124"/>
    </source>
</evidence>
<feature type="domain" description="HTH araC/xylS-type" evidence="4">
    <location>
        <begin position="161"/>
        <end position="262"/>
    </location>
</feature>
<dbReference type="InterPro" id="IPR018060">
    <property type="entry name" value="HTH_AraC"/>
</dbReference>
<sequence>MYDVVEALPAPPLREYVRCYHYARVDLGDAVIRKPLTARPEQMMQFNLAQPFAVVDRRSGAEASAPDVVIVGRQTRRNLDLRATGRLITLTVHFQPTGFYRLFHVPLRHVTDLTPDATDVVGVDVREVHERVVETPDDLWSMVAILERFLLTKVSDSRPLHPVQSAARSMLHGSAPVGLGTMAAQSQLSVRQFERVFLEQVGVAPQMFGRIARFARALQSKSDEPDRTWSEVVADAGYYDQMHFVRDCRAFGGDTPTALMRTWIDCRP</sequence>
<evidence type="ECO:0000313" key="5">
    <source>
        <dbReference type="EMBL" id="TDW94939.1"/>
    </source>
</evidence>
<keyword evidence="3" id="KW-0804">Transcription</keyword>
<evidence type="ECO:0000256" key="2">
    <source>
        <dbReference type="ARBA" id="ARBA00023125"/>
    </source>
</evidence>
<keyword evidence="1" id="KW-0805">Transcription regulation</keyword>
<organism evidence="5 6">
    <name type="scientific">Kribbella pratensis</name>
    <dbReference type="NCBI Taxonomy" id="2512112"/>
    <lineage>
        <taxon>Bacteria</taxon>
        <taxon>Bacillati</taxon>
        <taxon>Actinomycetota</taxon>
        <taxon>Actinomycetes</taxon>
        <taxon>Propionibacteriales</taxon>
        <taxon>Kribbellaceae</taxon>
        <taxon>Kribbella</taxon>
    </lineage>
</organism>
<evidence type="ECO:0000256" key="1">
    <source>
        <dbReference type="ARBA" id="ARBA00023015"/>
    </source>
</evidence>
<evidence type="ECO:0000313" key="6">
    <source>
        <dbReference type="Proteomes" id="UP000295060"/>
    </source>
</evidence>
<proteinExistence type="predicted"/>
<dbReference type="EMBL" id="SODU01000001">
    <property type="protein sequence ID" value="TDW94939.1"/>
    <property type="molecule type" value="Genomic_DNA"/>
</dbReference>
<keyword evidence="2" id="KW-0238">DNA-binding</keyword>
<dbReference type="Pfam" id="PF20240">
    <property type="entry name" value="DUF6597"/>
    <property type="match status" value="1"/>
</dbReference>
<dbReference type="Gene3D" id="1.10.10.60">
    <property type="entry name" value="Homeodomain-like"/>
    <property type="match status" value="1"/>
</dbReference>
<keyword evidence="6" id="KW-1185">Reference proteome</keyword>
<protein>
    <submittedName>
        <fullName evidence="5">AraC family transcriptional regulator</fullName>
    </submittedName>
</protein>
<dbReference type="InterPro" id="IPR050204">
    <property type="entry name" value="AraC_XylS_family_regulators"/>
</dbReference>
<dbReference type="PROSITE" id="PS01124">
    <property type="entry name" value="HTH_ARAC_FAMILY_2"/>
    <property type="match status" value="1"/>
</dbReference>
<name>A0ABY2FP66_9ACTN</name>
<dbReference type="Pfam" id="PF12833">
    <property type="entry name" value="HTH_18"/>
    <property type="match status" value="1"/>
</dbReference>
<dbReference type="SMART" id="SM00342">
    <property type="entry name" value="HTH_ARAC"/>
    <property type="match status" value="1"/>
</dbReference>
<gene>
    <name evidence="5" type="ORF">EV137_2266</name>
</gene>